<dbReference type="InterPro" id="IPR032675">
    <property type="entry name" value="LRR_dom_sf"/>
</dbReference>
<proteinExistence type="predicted"/>
<dbReference type="PANTHER" id="PTHR31900">
    <property type="entry name" value="F-BOX/RNI SUPERFAMILY PROTEIN-RELATED"/>
    <property type="match status" value="1"/>
</dbReference>
<dbReference type="InterPro" id="IPR001810">
    <property type="entry name" value="F-box_dom"/>
</dbReference>
<dbReference type="AlphaFoldDB" id="A0A835HZM8"/>
<dbReference type="EMBL" id="JADFTS010000005">
    <property type="protein sequence ID" value="KAF9607308.1"/>
    <property type="molecule type" value="Genomic_DNA"/>
</dbReference>
<keyword evidence="3" id="KW-1185">Reference proteome</keyword>
<dbReference type="InterPro" id="IPR036047">
    <property type="entry name" value="F-box-like_dom_sf"/>
</dbReference>
<dbReference type="Proteomes" id="UP000631114">
    <property type="component" value="Unassembled WGS sequence"/>
</dbReference>
<reference evidence="2 3" key="1">
    <citation type="submission" date="2020-10" db="EMBL/GenBank/DDBJ databases">
        <title>The Coptis chinensis genome and diversification of protoberbering-type alkaloids.</title>
        <authorList>
            <person name="Wang B."/>
            <person name="Shu S."/>
            <person name="Song C."/>
            <person name="Liu Y."/>
        </authorList>
    </citation>
    <scope>NUCLEOTIDE SEQUENCE [LARGE SCALE GENOMIC DNA]</scope>
    <source>
        <strain evidence="2">HL-2020</strain>
        <tissue evidence="2">Leaf</tissue>
    </source>
</reference>
<name>A0A835HZM8_9MAGN</name>
<evidence type="ECO:0000313" key="3">
    <source>
        <dbReference type="Proteomes" id="UP000631114"/>
    </source>
</evidence>
<organism evidence="2 3">
    <name type="scientific">Coptis chinensis</name>
    <dbReference type="NCBI Taxonomy" id="261450"/>
    <lineage>
        <taxon>Eukaryota</taxon>
        <taxon>Viridiplantae</taxon>
        <taxon>Streptophyta</taxon>
        <taxon>Embryophyta</taxon>
        <taxon>Tracheophyta</taxon>
        <taxon>Spermatophyta</taxon>
        <taxon>Magnoliopsida</taxon>
        <taxon>Ranunculales</taxon>
        <taxon>Ranunculaceae</taxon>
        <taxon>Coptidoideae</taxon>
        <taxon>Coptis</taxon>
    </lineage>
</organism>
<accession>A0A835HZM8</accession>
<dbReference type="Gene3D" id="3.80.10.10">
    <property type="entry name" value="Ribonuclease Inhibitor"/>
    <property type="match status" value="1"/>
</dbReference>
<dbReference type="InterPro" id="IPR050232">
    <property type="entry name" value="FBL13/AtMIF1-like"/>
</dbReference>
<dbReference type="SMART" id="SM00579">
    <property type="entry name" value="FBD"/>
    <property type="match status" value="1"/>
</dbReference>
<dbReference type="OrthoDB" id="612216at2759"/>
<gene>
    <name evidence="2" type="ORF">IFM89_033853</name>
</gene>
<comment type="caution">
    <text evidence="2">The sequence shown here is derived from an EMBL/GenBank/DDBJ whole genome shotgun (WGS) entry which is preliminary data.</text>
</comment>
<dbReference type="InterPro" id="IPR006566">
    <property type="entry name" value="FBD"/>
</dbReference>
<dbReference type="Pfam" id="PF08387">
    <property type="entry name" value="FBD"/>
    <property type="match status" value="1"/>
</dbReference>
<sequence length="457" mass="52403">MEASVSAETSKRHENEDRISHLPDHILHYILSFLPTKFAVGTSILSTRWRFLWTSVHNLDFCDMLLFSKATTKKDYLKRKRPFINFVDRVLFLQGKNVSNVHKFSLTCQDCDAVHFNKWVSNAIKRKVQELILSITKEHPSVFPHCLFTCESLSTLKIKMTVYVAVPSSICFSLLKVLHLTYIKFFSDQSSVQEVSLNLPILEELAFYNCAWLKIKTVNIVVPTLQVLKIECWSINGSHDCEIKIDAESLISLKLEVCTSYKYSLLHLSSLVDSSIKLPSCHRIHNDTTIDRLGSLLGAIYNVRNLELNVESIESISSPVFSARMHSLSRLVHLTVLRGSCSTGKKFINMLCDMLYIETLVLPDGLCSYDFSGDGRILGTTPRCFLSHLKLVDIKDFRGINSELWFVKFLVKSVKEVDKLRIRLTRPRSETRVNWKEQIIEKLDKYVKSSNCVLELI</sequence>
<dbReference type="Pfam" id="PF00646">
    <property type="entry name" value="F-box"/>
    <property type="match status" value="1"/>
</dbReference>
<dbReference type="PANTHER" id="PTHR31900:SF30">
    <property type="entry name" value="SUPERFAMILY PROTEIN, PUTATIVE-RELATED"/>
    <property type="match status" value="1"/>
</dbReference>
<feature type="domain" description="FBD" evidence="1">
    <location>
        <begin position="383"/>
        <end position="457"/>
    </location>
</feature>
<dbReference type="CDD" id="cd22160">
    <property type="entry name" value="F-box_AtFBL13-like"/>
    <property type="match status" value="1"/>
</dbReference>
<dbReference type="InterPro" id="IPR053781">
    <property type="entry name" value="F-box_AtFBL13-like"/>
</dbReference>
<evidence type="ECO:0000259" key="1">
    <source>
        <dbReference type="SMART" id="SM00579"/>
    </source>
</evidence>
<evidence type="ECO:0000313" key="2">
    <source>
        <dbReference type="EMBL" id="KAF9607308.1"/>
    </source>
</evidence>
<dbReference type="SUPFAM" id="SSF81383">
    <property type="entry name" value="F-box domain"/>
    <property type="match status" value="1"/>
</dbReference>
<protein>
    <recommendedName>
        <fullName evidence="1">FBD domain-containing protein</fullName>
    </recommendedName>
</protein>